<proteinExistence type="predicted"/>
<keyword evidence="1" id="KW-1133">Transmembrane helix</keyword>
<feature type="transmembrane region" description="Helical" evidence="1">
    <location>
        <begin position="203"/>
        <end position="221"/>
    </location>
</feature>
<evidence type="ECO:0000256" key="1">
    <source>
        <dbReference type="SAM" id="Phobius"/>
    </source>
</evidence>
<keyword evidence="1" id="KW-0472">Membrane</keyword>
<feature type="transmembrane region" description="Helical" evidence="1">
    <location>
        <begin position="241"/>
        <end position="259"/>
    </location>
</feature>
<name>A0ABZ1WJX6_9ACTN</name>
<keyword evidence="3" id="KW-1185">Reference proteome</keyword>
<reference evidence="2 3" key="1">
    <citation type="submission" date="2022-10" db="EMBL/GenBank/DDBJ databases">
        <title>The complete genomes of actinobacterial strains from the NBC collection.</title>
        <authorList>
            <person name="Joergensen T.S."/>
            <person name="Alvarez Arevalo M."/>
            <person name="Sterndorff E.B."/>
            <person name="Faurdal D."/>
            <person name="Vuksanovic O."/>
            <person name="Mourched A.-S."/>
            <person name="Charusanti P."/>
            <person name="Shaw S."/>
            <person name="Blin K."/>
            <person name="Weber T."/>
        </authorList>
    </citation>
    <scope>NUCLEOTIDE SEQUENCE [LARGE SCALE GENOMIC DNA]</scope>
    <source>
        <strain evidence="2 3">NBC_01247</strain>
    </source>
</reference>
<dbReference type="Proteomes" id="UP001432014">
    <property type="component" value="Chromosome"/>
</dbReference>
<dbReference type="EMBL" id="CP108482">
    <property type="protein sequence ID" value="WUS60959.1"/>
    <property type="molecule type" value="Genomic_DNA"/>
</dbReference>
<sequence length="292" mass="31522">MTVAWAAGGLLWLRVVALWVWWSDDNYFWMARLADRRRTVSLVKGSRLGRIRSRSSRRYGASRSFDFEGRRWVYVRQSAVWLLLPLACAALAGFGQTYESETVRSVVRAGASVSVATVVEAHDVVENTSEGSTIGYFSKLTLALPGGGTISAEGAYTPGKPEPDDKVEVLWAPSAPELGGRVHYKTTMSHYLDQGWGLTLSDLPALAIGAITVLAFVVTLGVATREDGLHDLAWRPVSQTVHAVVVSGVLLAALPYLAGTATGSQGALGVLFLGSFALLVLYIGMHLRLMLD</sequence>
<protein>
    <recommendedName>
        <fullName evidence="4">DUF3592 domain-containing protein</fullName>
    </recommendedName>
</protein>
<keyword evidence="1" id="KW-0812">Transmembrane</keyword>
<feature type="transmembrane region" description="Helical" evidence="1">
    <location>
        <begin position="79"/>
        <end position="98"/>
    </location>
</feature>
<organism evidence="2 3">
    <name type="scientific">Kitasatospora herbaricolor</name>
    <dbReference type="NCBI Taxonomy" id="68217"/>
    <lineage>
        <taxon>Bacteria</taxon>
        <taxon>Bacillati</taxon>
        <taxon>Actinomycetota</taxon>
        <taxon>Actinomycetes</taxon>
        <taxon>Kitasatosporales</taxon>
        <taxon>Streptomycetaceae</taxon>
        <taxon>Kitasatospora</taxon>
    </lineage>
</organism>
<evidence type="ECO:0000313" key="2">
    <source>
        <dbReference type="EMBL" id="WUS60959.1"/>
    </source>
</evidence>
<evidence type="ECO:0008006" key="4">
    <source>
        <dbReference type="Google" id="ProtNLM"/>
    </source>
</evidence>
<dbReference type="RefSeq" id="WP_329611618.1">
    <property type="nucleotide sequence ID" value="NZ_CP108482.1"/>
</dbReference>
<evidence type="ECO:0000313" key="3">
    <source>
        <dbReference type="Proteomes" id="UP001432014"/>
    </source>
</evidence>
<gene>
    <name evidence="2" type="ORF">OG469_39000</name>
</gene>
<feature type="transmembrane region" description="Helical" evidence="1">
    <location>
        <begin position="266"/>
        <end position="285"/>
    </location>
</feature>
<accession>A0ABZ1WJX6</accession>